<evidence type="ECO:0000256" key="1">
    <source>
        <dbReference type="SAM" id="MobiDB-lite"/>
    </source>
</evidence>
<dbReference type="CDD" id="cd00090">
    <property type="entry name" value="HTH_ARSR"/>
    <property type="match status" value="1"/>
</dbReference>
<organism evidence="3 4">
    <name type="scientific">Streptomyces malaysiensis subsp. samsunensis</name>
    <dbReference type="NCBI Taxonomy" id="459658"/>
    <lineage>
        <taxon>Bacteria</taxon>
        <taxon>Bacillati</taxon>
        <taxon>Actinomycetota</taxon>
        <taxon>Actinomycetes</taxon>
        <taxon>Kitasatosporales</taxon>
        <taxon>Streptomycetaceae</taxon>
        <taxon>Streptomyces</taxon>
        <taxon>Streptomyces violaceusniger group</taxon>
    </lineage>
</organism>
<dbReference type="RefSeq" id="WP_257629215.1">
    <property type="nucleotide sequence ID" value="NZ_JANIIC010000001.1"/>
</dbReference>
<dbReference type="InterPro" id="IPR039422">
    <property type="entry name" value="MarR/SlyA-like"/>
</dbReference>
<proteinExistence type="predicted"/>
<accession>A0A9X2RTD7</accession>
<dbReference type="PRINTS" id="PR00598">
    <property type="entry name" value="HTHMARR"/>
</dbReference>
<evidence type="ECO:0000313" key="4">
    <source>
        <dbReference type="Proteomes" id="UP001142400"/>
    </source>
</evidence>
<sequence>MRETGKPEAGKPGAGTPEAGTSEMGGSEAGSAVEAGVEDLAQAADRLFYAMRRSRAATVGQSGVGLSMSQLALLDPLARDAEGDGLPVGRLAAAAEVSVPTATRMLQQLEAKGVITRRRSPQDERQVLVRLTEEGAERLTAMRTELRARQYGALSQFTPQERRTLAAQLHRLTGMISATIPGAPGTPGAP</sequence>
<dbReference type="SUPFAM" id="SSF46785">
    <property type="entry name" value="Winged helix' DNA-binding domain"/>
    <property type="match status" value="1"/>
</dbReference>
<dbReference type="AlphaFoldDB" id="A0A9X2RTD7"/>
<dbReference type="InterPro" id="IPR000835">
    <property type="entry name" value="HTH_MarR-typ"/>
</dbReference>
<dbReference type="SMART" id="SM00347">
    <property type="entry name" value="HTH_MARR"/>
    <property type="match status" value="1"/>
</dbReference>
<keyword evidence="4" id="KW-1185">Reference proteome</keyword>
<dbReference type="PROSITE" id="PS50995">
    <property type="entry name" value="HTH_MARR_2"/>
    <property type="match status" value="1"/>
</dbReference>
<evidence type="ECO:0000313" key="3">
    <source>
        <dbReference type="EMBL" id="MCQ8827579.1"/>
    </source>
</evidence>
<dbReference type="EMBL" id="JANIIC010000001">
    <property type="protein sequence ID" value="MCQ8827579.1"/>
    <property type="molecule type" value="Genomic_DNA"/>
</dbReference>
<name>A0A9X2RTD7_STRMQ</name>
<dbReference type="Pfam" id="PF01047">
    <property type="entry name" value="MarR"/>
    <property type="match status" value="1"/>
</dbReference>
<dbReference type="InterPro" id="IPR036390">
    <property type="entry name" value="WH_DNA-bd_sf"/>
</dbReference>
<dbReference type="InterPro" id="IPR011991">
    <property type="entry name" value="ArsR-like_HTH"/>
</dbReference>
<dbReference type="PANTHER" id="PTHR33164:SF104">
    <property type="entry name" value="TRANSCRIPTIONAL REGULATORY PROTEIN"/>
    <property type="match status" value="1"/>
</dbReference>
<feature type="region of interest" description="Disordered" evidence="1">
    <location>
        <begin position="1"/>
        <end position="33"/>
    </location>
</feature>
<protein>
    <submittedName>
        <fullName evidence="3">MarR family transcriptional regulator</fullName>
    </submittedName>
</protein>
<evidence type="ECO:0000259" key="2">
    <source>
        <dbReference type="PROSITE" id="PS50995"/>
    </source>
</evidence>
<dbReference type="Proteomes" id="UP001142400">
    <property type="component" value="Unassembled WGS sequence"/>
</dbReference>
<dbReference type="PANTHER" id="PTHR33164">
    <property type="entry name" value="TRANSCRIPTIONAL REGULATOR, MARR FAMILY"/>
    <property type="match status" value="1"/>
</dbReference>
<feature type="domain" description="HTH marR-type" evidence="2">
    <location>
        <begin position="37"/>
        <end position="174"/>
    </location>
</feature>
<dbReference type="GO" id="GO:0003700">
    <property type="term" value="F:DNA-binding transcription factor activity"/>
    <property type="evidence" value="ECO:0007669"/>
    <property type="project" value="InterPro"/>
</dbReference>
<reference evidence="3" key="1">
    <citation type="submission" date="2022-06" db="EMBL/GenBank/DDBJ databases">
        <title>WGS of actinobacteria.</title>
        <authorList>
            <person name="Thawai C."/>
        </authorList>
    </citation>
    <scope>NUCLEOTIDE SEQUENCE</scope>
    <source>
        <strain evidence="3">DSM 42010</strain>
    </source>
</reference>
<feature type="compositionally biased region" description="Low complexity" evidence="1">
    <location>
        <begin position="18"/>
        <end position="33"/>
    </location>
</feature>
<gene>
    <name evidence="3" type="ORF">NQU54_00335</name>
</gene>
<dbReference type="GO" id="GO:0006950">
    <property type="term" value="P:response to stress"/>
    <property type="evidence" value="ECO:0007669"/>
    <property type="project" value="TreeGrafter"/>
</dbReference>
<comment type="caution">
    <text evidence="3">The sequence shown here is derived from an EMBL/GenBank/DDBJ whole genome shotgun (WGS) entry which is preliminary data.</text>
</comment>
<dbReference type="InterPro" id="IPR036388">
    <property type="entry name" value="WH-like_DNA-bd_sf"/>
</dbReference>
<dbReference type="Gene3D" id="1.10.10.10">
    <property type="entry name" value="Winged helix-like DNA-binding domain superfamily/Winged helix DNA-binding domain"/>
    <property type="match status" value="1"/>
</dbReference>